<protein>
    <submittedName>
        <fullName evidence="2">Uncharacterized protein</fullName>
    </submittedName>
</protein>
<feature type="region of interest" description="Disordered" evidence="1">
    <location>
        <begin position="539"/>
        <end position="574"/>
    </location>
</feature>
<gene>
    <name evidence="2" type="ORF">EVJ58_g7666</name>
</gene>
<comment type="caution">
    <text evidence="2">The sequence shown here is derived from an EMBL/GenBank/DDBJ whole genome shotgun (WGS) entry which is preliminary data.</text>
</comment>
<feature type="compositionally biased region" description="Polar residues" evidence="1">
    <location>
        <begin position="539"/>
        <end position="552"/>
    </location>
</feature>
<evidence type="ECO:0000313" key="3">
    <source>
        <dbReference type="Proteomes" id="UP000298390"/>
    </source>
</evidence>
<sequence length="597" mass="65451">MVHNALAMDLVTGPVDTTPLPPLAPSLLNLVLEGKMTEPDALQLLESLSTPHACSTLEQLAFDLGFRPSAEFLPCLTRVLDLCGPALKQCRWAAEGEVIPQLTANTSLQNVEIKMYRVTPRLRTIRRLFDAMLSNITSAQLEWLDIEISLGDIPDPSHATIEKMFEGAYSAPEAVSAFHAILCRGIFDGILAGDYRKVEHDEGFSADSRHSGVQITLEFYSTIKDVLHDVASAFMSAIKHHVITLFAPWLDRGVLRLVFIPPTFITSRPMPGMITSRSMSPAPSVVTCTSETAPTEFNLDRWTTEPTGLQLLQLLSTAPHPTCTTLGYLAFDLGFRPSTEFLLCLNRVLGLCGPALRHFSWAAEGEAIPQLTANSSLQDVRITLYGNTPRLRTIRKMFDAVLSNITSAQLEWLDIAIHLDDIPEPSYATIKKTFKEAYTAPEAVSTFHCILSRSVFDGLTAAGSGEPGVQITLFFDAYEDYSQTLSVKSAFMSAIETYVIALFAPWLDRAVLRLQFNTRDLDWDGTDTIPVHVPVTSTSSFKTPTSETTTQHADALVSEDEPAEAEPWGLGGGIEPELAVDMGQGWAESDDEVGCKP</sequence>
<proteinExistence type="predicted"/>
<reference evidence="2 3" key="1">
    <citation type="submission" date="2019-01" db="EMBL/GenBank/DDBJ databases">
        <title>Genome sequencing of the rare red list fungi Fomitopsis rosea.</title>
        <authorList>
            <person name="Buettner E."/>
            <person name="Kellner H."/>
        </authorList>
    </citation>
    <scope>NUCLEOTIDE SEQUENCE [LARGE SCALE GENOMIC DNA]</scope>
    <source>
        <strain evidence="2 3">DSM 105464</strain>
    </source>
</reference>
<organism evidence="2 3">
    <name type="scientific">Rhodofomes roseus</name>
    <dbReference type="NCBI Taxonomy" id="34475"/>
    <lineage>
        <taxon>Eukaryota</taxon>
        <taxon>Fungi</taxon>
        <taxon>Dikarya</taxon>
        <taxon>Basidiomycota</taxon>
        <taxon>Agaricomycotina</taxon>
        <taxon>Agaricomycetes</taxon>
        <taxon>Polyporales</taxon>
        <taxon>Rhodofomes</taxon>
    </lineage>
</organism>
<accession>A0A4Y9Y4A0</accession>
<evidence type="ECO:0000256" key="1">
    <source>
        <dbReference type="SAM" id="MobiDB-lite"/>
    </source>
</evidence>
<dbReference type="Proteomes" id="UP000298390">
    <property type="component" value="Unassembled WGS sequence"/>
</dbReference>
<dbReference type="EMBL" id="SEKV01000507">
    <property type="protein sequence ID" value="TFY56407.1"/>
    <property type="molecule type" value="Genomic_DNA"/>
</dbReference>
<evidence type="ECO:0000313" key="2">
    <source>
        <dbReference type="EMBL" id="TFY56407.1"/>
    </source>
</evidence>
<name>A0A4Y9Y4A0_9APHY</name>
<dbReference type="AlphaFoldDB" id="A0A4Y9Y4A0"/>